<dbReference type="InterPro" id="IPR000999">
    <property type="entry name" value="RNase_III_dom"/>
</dbReference>
<dbReference type="EMBL" id="JAFIQS010000003">
    <property type="protein sequence ID" value="KAG5171470.1"/>
    <property type="molecule type" value="Genomic_DNA"/>
</dbReference>
<comment type="similarity">
    <text evidence="6">Belongs to the helicase family. Dicer subfamily.</text>
</comment>
<gene>
    <name evidence="11" type="ORF">JR316_003557</name>
</gene>
<dbReference type="PANTHER" id="PTHR14950:SF37">
    <property type="entry name" value="ENDORIBONUCLEASE DICER"/>
    <property type="match status" value="1"/>
</dbReference>
<dbReference type="SUPFAM" id="SSF52540">
    <property type="entry name" value="P-loop containing nucleoside triphosphate hydrolases"/>
    <property type="match status" value="1"/>
</dbReference>
<keyword evidence="1" id="KW-0677">Repeat</keyword>
<organism evidence="11">
    <name type="scientific">Psilocybe cubensis</name>
    <name type="common">Psychedelic mushroom</name>
    <name type="synonym">Stropharia cubensis</name>
    <dbReference type="NCBI Taxonomy" id="181762"/>
    <lineage>
        <taxon>Eukaryota</taxon>
        <taxon>Fungi</taxon>
        <taxon>Dikarya</taxon>
        <taxon>Basidiomycota</taxon>
        <taxon>Agaricomycotina</taxon>
        <taxon>Agaricomycetes</taxon>
        <taxon>Agaricomycetidae</taxon>
        <taxon>Agaricales</taxon>
        <taxon>Agaricineae</taxon>
        <taxon>Strophariaceae</taxon>
        <taxon>Psilocybe</taxon>
    </lineage>
</organism>
<dbReference type="InterPro" id="IPR027417">
    <property type="entry name" value="P-loop_NTPase"/>
</dbReference>
<feature type="domain" description="RNase III" evidence="7">
    <location>
        <begin position="940"/>
        <end position="1077"/>
    </location>
</feature>
<evidence type="ECO:0000313" key="11">
    <source>
        <dbReference type="EMBL" id="KAG5171470.1"/>
    </source>
</evidence>
<dbReference type="GO" id="GO:0005524">
    <property type="term" value="F:ATP binding"/>
    <property type="evidence" value="ECO:0007669"/>
    <property type="project" value="UniProtKB-KW"/>
</dbReference>
<dbReference type="Pfam" id="PF03368">
    <property type="entry name" value="Dicer_dimer"/>
    <property type="match status" value="1"/>
</dbReference>
<reference evidence="11" key="1">
    <citation type="submission" date="2021-02" db="EMBL/GenBank/DDBJ databases">
        <title>Psilocybe cubensis genome.</title>
        <authorList>
            <person name="Mckernan K.J."/>
            <person name="Crawford S."/>
            <person name="Trippe A."/>
            <person name="Kane L.T."/>
            <person name="Mclaughlin S."/>
        </authorList>
    </citation>
    <scope>NUCLEOTIDE SEQUENCE [LARGE SCALE GENOMIC DNA]</scope>
    <source>
        <strain evidence="11">MGC-MH-2018</strain>
    </source>
</reference>
<dbReference type="PROSITE" id="PS51192">
    <property type="entry name" value="HELICASE_ATP_BIND_1"/>
    <property type="match status" value="1"/>
</dbReference>
<dbReference type="Gene3D" id="3.30.160.380">
    <property type="entry name" value="Dicer dimerisation domain"/>
    <property type="match status" value="1"/>
</dbReference>
<evidence type="ECO:0000256" key="3">
    <source>
        <dbReference type="ARBA" id="ARBA00022801"/>
    </source>
</evidence>
<dbReference type="SMART" id="SM00535">
    <property type="entry name" value="RIBOc"/>
    <property type="match status" value="2"/>
</dbReference>
<dbReference type="InterPro" id="IPR038248">
    <property type="entry name" value="Dicer_dimer_sf"/>
</dbReference>
<dbReference type="InterPro" id="IPR014001">
    <property type="entry name" value="Helicase_ATP-bd"/>
</dbReference>
<evidence type="ECO:0000259" key="8">
    <source>
        <dbReference type="PROSITE" id="PS51192"/>
    </source>
</evidence>
<dbReference type="GO" id="GO:0004386">
    <property type="term" value="F:helicase activity"/>
    <property type="evidence" value="ECO:0007669"/>
    <property type="project" value="UniProtKB-KW"/>
</dbReference>
<evidence type="ECO:0000256" key="6">
    <source>
        <dbReference type="PROSITE-ProRule" id="PRU00657"/>
    </source>
</evidence>
<dbReference type="InterPro" id="IPR001650">
    <property type="entry name" value="Helicase_C-like"/>
</dbReference>
<dbReference type="PROSITE" id="PS51327">
    <property type="entry name" value="DICER_DSRBF"/>
    <property type="match status" value="1"/>
</dbReference>
<evidence type="ECO:0000259" key="10">
    <source>
        <dbReference type="PROSITE" id="PS51327"/>
    </source>
</evidence>
<dbReference type="Gene3D" id="3.40.50.300">
    <property type="entry name" value="P-loop containing nucleotide triphosphate hydrolases"/>
    <property type="match status" value="2"/>
</dbReference>
<evidence type="ECO:0000259" key="7">
    <source>
        <dbReference type="PROSITE" id="PS50142"/>
    </source>
</evidence>
<dbReference type="InterPro" id="IPR036389">
    <property type="entry name" value="RNase_III_sf"/>
</dbReference>
<dbReference type="Pfam" id="PF00636">
    <property type="entry name" value="Ribonuclease_3"/>
    <property type="match status" value="2"/>
</dbReference>
<feature type="domain" description="RNase III" evidence="7">
    <location>
        <begin position="1115"/>
        <end position="1262"/>
    </location>
</feature>
<dbReference type="PROSITE" id="PS50142">
    <property type="entry name" value="RNASE_3_2"/>
    <property type="match status" value="2"/>
</dbReference>
<dbReference type="GO" id="GO:0003723">
    <property type="term" value="F:RNA binding"/>
    <property type="evidence" value="ECO:0007669"/>
    <property type="project" value="UniProtKB-UniRule"/>
</dbReference>
<dbReference type="CDD" id="cd18034">
    <property type="entry name" value="DEXHc_dicer"/>
    <property type="match status" value="1"/>
</dbReference>
<dbReference type="Pfam" id="PF00270">
    <property type="entry name" value="DEAD"/>
    <property type="match status" value="1"/>
</dbReference>
<evidence type="ECO:0000259" key="9">
    <source>
        <dbReference type="PROSITE" id="PS51194"/>
    </source>
</evidence>
<keyword evidence="3" id="KW-0378">Hydrolase</keyword>
<dbReference type="InterPro" id="IPR005034">
    <property type="entry name" value="Dicer_dimerisation"/>
</dbReference>
<dbReference type="PANTHER" id="PTHR14950">
    <property type="entry name" value="DICER-RELATED"/>
    <property type="match status" value="1"/>
</dbReference>
<keyword evidence="5" id="KW-0067">ATP-binding</keyword>
<feature type="domain" description="Dicer dsRNA-binding fold" evidence="10">
    <location>
        <begin position="551"/>
        <end position="651"/>
    </location>
</feature>
<dbReference type="Gene3D" id="1.10.1520.10">
    <property type="entry name" value="Ribonuclease III domain"/>
    <property type="match status" value="2"/>
</dbReference>
<keyword evidence="6" id="KW-0694">RNA-binding</keyword>
<dbReference type="GO" id="GO:0030422">
    <property type="term" value="P:siRNA processing"/>
    <property type="evidence" value="ECO:0007669"/>
    <property type="project" value="TreeGrafter"/>
</dbReference>
<dbReference type="SUPFAM" id="SSF69065">
    <property type="entry name" value="RNase III domain-like"/>
    <property type="match status" value="2"/>
</dbReference>
<feature type="domain" description="Helicase C-terminal" evidence="9">
    <location>
        <begin position="364"/>
        <end position="529"/>
    </location>
</feature>
<dbReference type="SUPFAM" id="SSF54768">
    <property type="entry name" value="dsRNA-binding domain-like"/>
    <property type="match status" value="1"/>
</dbReference>
<protein>
    <recommendedName>
        <fullName evidence="12">Dicer-like protein 1</fullName>
    </recommendedName>
</protein>
<dbReference type="InterPro" id="IPR011545">
    <property type="entry name" value="DEAD/DEAH_box_helicase_dom"/>
</dbReference>
<comment type="caution">
    <text evidence="11">The sequence shown here is derived from an EMBL/GenBank/DDBJ whole genome shotgun (WGS) entry which is preliminary data.</text>
</comment>
<dbReference type="GO" id="GO:0004525">
    <property type="term" value="F:ribonuclease III activity"/>
    <property type="evidence" value="ECO:0007669"/>
    <property type="project" value="InterPro"/>
</dbReference>
<dbReference type="PROSITE" id="PS00517">
    <property type="entry name" value="RNASE_3_1"/>
    <property type="match status" value="1"/>
</dbReference>
<dbReference type="CDD" id="cd00593">
    <property type="entry name" value="RIBOc"/>
    <property type="match status" value="2"/>
</dbReference>
<dbReference type="SMART" id="SM00490">
    <property type="entry name" value="HELICc"/>
    <property type="match status" value="1"/>
</dbReference>
<dbReference type="Pfam" id="PF00271">
    <property type="entry name" value="Helicase_C"/>
    <property type="match status" value="1"/>
</dbReference>
<evidence type="ECO:0000256" key="1">
    <source>
        <dbReference type="ARBA" id="ARBA00022737"/>
    </source>
</evidence>
<accession>A0A8H8CN70</accession>
<sequence length="1411" mass="158720">MSADDLIKESLLPRRYQEEIFSRAQQGNVIAAMDTGSGKTLVSLLLIKWISSQEKSIGKLIAFLVPKVALVEQQYAFILNNSSLRVAKFHGALDLDLSDRIGWKERLEGCDVVVMTAQVFLNILTHSLWALDKVSLMIFDECHHARKNHPYNGVLREYFHSPTHLRPKIFGMTASPIWNVKDPRGSLASLEKNLDAKVTAVRDHVQELVAHSPKATELVRVYSRPPAEYDFPSPTLFQCLKVIDIQLWNQLDIPWANIENRYLVTLNDLGPYCASLFLYQEIHYHACRVIVENKQSIVAKLDDVMAMEGILPVPPSCSTPFPDDFSLLADILYEYTDIFPTGTSGLPLSTHVPLAWCTPKVKLLVDILVHYCANMPTFQCIIFVEQRQVASCLSKILPSIPELYGKIQCAFLTGQGTNSDGISKQTDRTHGDPVKRFRDRQINILVATSVAEEGLDFKECDLVVRFDPLQHMVGYVQSRGRARKDGSTYVVMIQENDTAQLEKYHALKQKEPEVNRVYQTRHMDIDDDESGSDDETDPVDMMARERYVVPSTGAVLNYDNSLNLLNYLCSLIPCDAFTTAHVPKYGGDFQATVQLPRALPLSPEDLFFSGPIRRSKREARRAVAFKAVKRLKELDVFDEYLLPMAKHSEDGESIGKTHRPQKTKRPEIPVIMNVLIRDPWCIGNKLWIHPIVIGERLVAGLVTGTPLHPEEITIAGQPVKTLPAKLLTFEKDDEYDQRAVMHEFTKLGIWYTITSRPLTSSLSLYLVPVTAALLPDFHAMELLLSNPHGISDWSQVSEEDYEKLVVISVNHWGSIHLLRRIRHDLSPMSVPTPGSREAAGATYYEYWMAKWARKKRPALVPCDGPLLEALRRPRSNMGAYSMDHTSANTVMVSVPDGRLLPLRKCNWLPISSSILDAFDVLPVLCRRMTDCYRAQSARFELGLPAITTNLIIEAFTIPSATMPFNNQRMETLGDAVLQLCTTVHLLNKYPNRHEGQLSNLRQRYVQNQFLLRRALDLAFGRFVNSEIPSIFKYRYVLQSPLYTDSIIPQRYYNSAYPRRSLQDCMEAILGASFLAGSIPLSLQTGTALGLEFGGSLPWFMRYSQNIEPTTIAPLFSSLEKDLGYKFRYNHLLLESLSHPSCTNSNVPSYQRLEFLGDAILDLVVIYYLFRKFPDATSHQLALPRTKAICSPSLAYLAVRKLALHKVMLSNSINLTTAIDFYSPLLENLSGKEIVKNGWKYDPPKALSDVFESVIGAVLVDSGYDYEKTASVVEHVMSDVLEALSPAVDKDPVSELLEWTAGEGCRMVSFEKKNKTYDMVEQEGIAVTVHGTMIVGPIVSASLTVAKFAAAERALTVLKDPMSENSLLCLCDCAFTMKVMLPPIANLQQCTENNFPQDNASDEEDEAMEVQT</sequence>
<feature type="domain" description="Helicase ATP-binding" evidence="8">
    <location>
        <begin position="20"/>
        <end position="194"/>
    </location>
</feature>
<dbReference type="GO" id="GO:0005634">
    <property type="term" value="C:nucleus"/>
    <property type="evidence" value="ECO:0007669"/>
    <property type="project" value="TreeGrafter"/>
</dbReference>
<evidence type="ECO:0000256" key="4">
    <source>
        <dbReference type="ARBA" id="ARBA00022806"/>
    </source>
</evidence>
<evidence type="ECO:0000256" key="2">
    <source>
        <dbReference type="ARBA" id="ARBA00022741"/>
    </source>
</evidence>
<dbReference type="PROSITE" id="PS51194">
    <property type="entry name" value="HELICASE_CTER"/>
    <property type="match status" value="1"/>
</dbReference>
<keyword evidence="4" id="KW-0347">Helicase</keyword>
<dbReference type="SMART" id="SM00487">
    <property type="entry name" value="DEXDc"/>
    <property type="match status" value="1"/>
</dbReference>
<dbReference type="GO" id="GO:0005737">
    <property type="term" value="C:cytoplasm"/>
    <property type="evidence" value="ECO:0007669"/>
    <property type="project" value="TreeGrafter"/>
</dbReference>
<keyword evidence="2" id="KW-0547">Nucleotide-binding</keyword>
<proteinExistence type="inferred from homology"/>
<evidence type="ECO:0000256" key="5">
    <source>
        <dbReference type="ARBA" id="ARBA00022840"/>
    </source>
</evidence>
<evidence type="ECO:0008006" key="12">
    <source>
        <dbReference type="Google" id="ProtNLM"/>
    </source>
</evidence>
<name>A0A8H8CN70_PSICU</name>